<dbReference type="RefSeq" id="WP_121938745.1">
    <property type="nucleotide sequence ID" value="NZ_REFR01000011.1"/>
</dbReference>
<evidence type="ECO:0000256" key="6">
    <source>
        <dbReference type="ARBA" id="ARBA00052558"/>
    </source>
</evidence>
<dbReference type="InterPro" id="IPR011257">
    <property type="entry name" value="DNA_glycosylase"/>
</dbReference>
<comment type="function">
    <text evidence="7">Hydrolysis of the deoxyribose N-glycosidic bond to excise 3-methyladenine from the damaged DNA polymer formed by alkylation lesions.</text>
</comment>
<evidence type="ECO:0000313" key="10">
    <source>
        <dbReference type="EMBL" id="RMB07985.1"/>
    </source>
</evidence>
<protein>
    <recommendedName>
        <fullName evidence="8">DNA-3-methyladenine glycosylase I</fullName>
        <ecNumber evidence="8">3.2.2.20</ecNumber>
    </recommendedName>
</protein>
<keyword evidence="1 9" id="KW-0479">Metal-binding</keyword>
<dbReference type="PANTHER" id="PTHR30037">
    <property type="entry name" value="DNA-3-METHYLADENINE GLYCOSYLASE 1"/>
    <property type="match status" value="1"/>
</dbReference>
<dbReference type="GO" id="GO:0046872">
    <property type="term" value="F:metal ion binding"/>
    <property type="evidence" value="ECO:0007669"/>
    <property type="project" value="UniProtKB-KW"/>
</dbReference>
<evidence type="ECO:0000256" key="5">
    <source>
        <dbReference type="ARBA" id="ARBA00023204"/>
    </source>
</evidence>
<evidence type="ECO:0000256" key="2">
    <source>
        <dbReference type="ARBA" id="ARBA00022763"/>
    </source>
</evidence>
<dbReference type="InterPro" id="IPR005019">
    <property type="entry name" value="Adenine_glyco"/>
</dbReference>
<dbReference type="Gene3D" id="1.10.340.30">
    <property type="entry name" value="Hypothetical protein, domain 2"/>
    <property type="match status" value="1"/>
</dbReference>
<dbReference type="Pfam" id="PF03352">
    <property type="entry name" value="Adenine_glyco"/>
    <property type="match status" value="1"/>
</dbReference>
<proteinExistence type="predicted"/>
<feature type="binding site" evidence="9">
    <location>
        <position position="14"/>
    </location>
    <ligand>
        <name>Zn(2+)</name>
        <dbReference type="ChEBI" id="CHEBI:29105"/>
    </ligand>
</feature>
<dbReference type="OrthoDB" id="9807664at2"/>
<feature type="binding site" evidence="9">
    <location>
        <position position="190"/>
    </location>
    <ligand>
        <name>Zn(2+)</name>
        <dbReference type="ChEBI" id="CHEBI:29105"/>
    </ligand>
</feature>
<evidence type="ECO:0000256" key="1">
    <source>
        <dbReference type="ARBA" id="ARBA00022723"/>
    </source>
</evidence>
<dbReference type="InterPro" id="IPR052891">
    <property type="entry name" value="DNA-3mA_glycosylase"/>
</dbReference>
<organism evidence="10 11">
    <name type="scientific">Eilatimonas milleporae</name>
    <dbReference type="NCBI Taxonomy" id="911205"/>
    <lineage>
        <taxon>Bacteria</taxon>
        <taxon>Pseudomonadati</taxon>
        <taxon>Pseudomonadota</taxon>
        <taxon>Alphaproteobacteria</taxon>
        <taxon>Kordiimonadales</taxon>
        <taxon>Kordiimonadaceae</taxon>
        <taxon>Eilatimonas</taxon>
    </lineage>
</organism>
<evidence type="ECO:0000256" key="3">
    <source>
        <dbReference type="ARBA" id="ARBA00022801"/>
    </source>
</evidence>
<dbReference type="EMBL" id="REFR01000011">
    <property type="protein sequence ID" value="RMB07985.1"/>
    <property type="molecule type" value="Genomic_DNA"/>
</dbReference>
<feature type="binding site" evidence="9">
    <location>
        <position position="28"/>
    </location>
    <ligand>
        <name>Zn(2+)</name>
        <dbReference type="ChEBI" id="CHEBI:29105"/>
    </ligand>
</feature>
<evidence type="ECO:0000256" key="7">
    <source>
        <dbReference type="ARBA" id="ARBA00057608"/>
    </source>
</evidence>
<dbReference type="AlphaFoldDB" id="A0A3M0CG78"/>
<dbReference type="Proteomes" id="UP000271227">
    <property type="component" value="Unassembled WGS sequence"/>
</dbReference>
<comment type="caution">
    <text evidence="10">The sequence shown here is derived from an EMBL/GenBank/DDBJ whole genome shotgun (WGS) entry which is preliminary data.</text>
</comment>
<keyword evidence="2" id="KW-0227">DNA damage</keyword>
<dbReference type="FunCoup" id="A0A3M0CG78">
    <property type="interactions" value="126"/>
</dbReference>
<evidence type="ECO:0000256" key="9">
    <source>
        <dbReference type="PIRSR" id="PIRSR605019-1"/>
    </source>
</evidence>
<keyword evidence="11" id="KW-1185">Reference proteome</keyword>
<comment type="catalytic activity">
    <reaction evidence="6">
        <text>Hydrolysis of alkylated DNA, releasing 3-methyladenine.</text>
        <dbReference type="EC" id="3.2.2.20"/>
    </reaction>
</comment>
<dbReference type="GO" id="GO:0008725">
    <property type="term" value="F:DNA-3-methyladenine glycosylase activity"/>
    <property type="evidence" value="ECO:0007669"/>
    <property type="project" value="UniProtKB-EC"/>
</dbReference>
<dbReference type="GO" id="GO:0006284">
    <property type="term" value="P:base-excision repair"/>
    <property type="evidence" value="ECO:0007669"/>
    <property type="project" value="InterPro"/>
</dbReference>
<keyword evidence="3" id="KW-0378">Hydrolase</keyword>
<feature type="binding site" evidence="9">
    <location>
        <position position="186"/>
    </location>
    <ligand>
        <name>Zn(2+)</name>
        <dbReference type="ChEBI" id="CHEBI:29105"/>
    </ligand>
</feature>
<dbReference type="PANTHER" id="PTHR30037:SF4">
    <property type="entry name" value="DNA-3-METHYLADENINE GLYCOSYLASE I"/>
    <property type="match status" value="1"/>
</dbReference>
<keyword evidence="5" id="KW-0234">DNA repair</keyword>
<gene>
    <name evidence="10" type="ORF">BXY39_2080</name>
</gene>
<name>A0A3M0CG78_9PROT</name>
<evidence type="ECO:0000313" key="11">
    <source>
        <dbReference type="Proteomes" id="UP000271227"/>
    </source>
</evidence>
<dbReference type="FunFam" id="1.10.340.30:FF:000009">
    <property type="entry name" value="DNA-3-methyladenine glycosylase I"/>
    <property type="match status" value="1"/>
</dbReference>
<evidence type="ECO:0000256" key="4">
    <source>
        <dbReference type="ARBA" id="ARBA00022833"/>
    </source>
</evidence>
<accession>A0A3M0CG78</accession>
<sequence length="196" mass="22274">MNTLETGTDGRMRCGWVGTNKPHYEAYHDTEWGVPVHDDRLLFEMLILEGAQAGLNWETILKKRDGYRAAFHGFDVEKVAAMSDADLEQRLKDPGIVRNRLKVFAARKNARAFLDIQAERGSFDAYVWDYVDGTPIVGRWETLADVPATTAISDRLSKDLKKRGMTFVGSTILYAYMQACGLVDDHVRGCWRYYDA</sequence>
<evidence type="ECO:0000256" key="8">
    <source>
        <dbReference type="ARBA" id="ARBA00066766"/>
    </source>
</evidence>
<dbReference type="EC" id="3.2.2.20" evidence="8"/>
<keyword evidence="4 9" id="KW-0862">Zinc</keyword>
<dbReference type="InParanoid" id="A0A3M0CG78"/>
<dbReference type="SUPFAM" id="SSF48150">
    <property type="entry name" value="DNA-glycosylase"/>
    <property type="match status" value="1"/>
</dbReference>
<reference evidence="10 11" key="1">
    <citation type="submission" date="2018-10" db="EMBL/GenBank/DDBJ databases">
        <title>Genomic Encyclopedia of Archaeal and Bacterial Type Strains, Phase II (KMG-II): from individual species to whole genera.</title>
        <authorList>
            <person name="Goeker M."/>
        </authorList>
    </citation>
    <scope>NUCLEOTIDE SEQUENCE [LARGE SCALE GENOMIC DNA]</scope>
    <source>
        <strain evidence="10 11">DSM 25217</strain>
    </source>
</reference>